<dbReference type="InterPro" id="IPR006190">
    <property type="entry name" value="SAF_AFP_Neu5Ac"/>
</dbReference>
<evidence type="ECO:0000259" key="1">
    <source>
        <dbReference type="PROSITE" id="PS50844"/>
    </source>
</evidence>
<comment type="caution">
    <text evidence="2">The sequence shown here is derived from an EMBL/GenBank/DDBJ whole genome shotgun (WGS) entry which is preliminary data.</text>
</comment>
<dbReference type="AlphaFoldDB" id="A0A1F7RMW5"/>
<dbReference type="InterPro" id="IPR013785">
    <property type="entry name" value="Aldolase_TIM"/>
</dbReference>
<reference evidence="2 3" key="1">
    <citation type="journal article" date="2016" name="Nat. Commun.">
        <title>Thousands of microbial genomes shed light on interconnected biogeochemical processes in an aquifer system.</title>
        <authorList>
            <person name="Anantharaman K."/>
            <person name="Brown C.T."/>
            <person name="Hug L.A."/>
            <person name="Sharon I."/>
            <person name="Castelle C.J."/>
            <person name="Probst A.J."/>
            <person name="Thomas B.C."/>
            <person name="Singh A."/>
            <person name="Wilkins M.J."/>
            <person name="Karaoz U."/>
            <person name="Brodie E.L."/>
            <person name="Williams K.H."/>
            <person name="Hubbard S.S."/>
            <person name="Banfield J.F."/>
        </authorList>
    </citation>
    <scope>NUCLEOTIDE SEQUENCE [LARGE SCALE GENOMIC DNA]</scope>
</reference>
<accession>A0A1F7RMW5</accession>
<dbReference type="PANTHER" id="PTHR42966">
    <property type="entry name" value="N-ACETYLNEURAMINATE SYNTHASE"/>
    <property type="match status" value="1"/>
</dbReference>
<dbReference type="SUPFAM" id="SSF51269">
    <property type="entry name" value="AFP III-like domain"/>
    <property type="match status" value="1"/>
</dbReference>
<dbReference type="GO" id="GO:0016051">
    <property type="term" value="P:carbohydrate biosynthetic process"/>
    <property type="evidence" value="ECO:0007669"/>
    <property type="project" value="InterPro"/>
</dbReference>
<dbReference type="SUPFAM" id="SSF51569">
    <property type="entry name" value="Aldolase"/>
    <property type="match status" value="1"/>
</dbReference>
<dbReference type="InterPro" id="IPR036732">
    <property type="entry name" value="AFP_Neu5c_C_sf"/>
</dbReference>
<dbReference type="Gene3D" id="3.90.1210.10">
    <property type="entry name" value="Antifreeze-like/N-acetylneuraminic acid synthase C-terminal domain"/>
    <property type="match status" value="1"/>
</dbReference>
<evidence type="ECO:0000313" key="3">
    <source>
        <dbReference type="Proteomes" id="UP000178526"/>
    </source>
</evidence>
<proteinExistence type="predicted"/>
<dbReference type="Proteomes" id="UP000178526">
    <property type="component" value="Unassembled WGS sequence"/>
</dbReference>
<dbReference type="Gene3D" id="3.20.20.70">
    <property type="entry name" value="Aldolase class I"/>
    <property type="match status" value="1"/>
</dbReference>
<dbReference type="EMBL" id="MGDB01000043">
    <property type="protein sequence ID" value="OGL42508.1"/>
    <property type="molecule type" value="Genomic_DNA"/>
</dbReference>
<dbReference type="InterPro" id="IPR057736">
    <property type="entry name" value="SAF_PseI/NeuA/NeuB"/>
</dbReference>
<evidence type="ECO:0000313" key="2">
    <source>
        <dbReference type="EMBL" id="OGL42508.1"/>
    </source>
</evidence>
<dbReference type="CDD" id="cd11615">
    <property type="entry name" value="SAF_NeuB_like"/>
    <property type="match status" value="1"/>
</dbReference>
<name>A0A1F7RMW5_9BACT</name>
<dbReference type="InterPro" id="IPR051690">
    <property type="entry name" value="PseI-like"/>
</dbReference>
<protein>
    <recommendedName>
        <fullName evidence="1">AFP-like domain-containing protein</fullName>
    </recommendedName>
</protein>
<dbReference type="InterPro" id="IPR013132">
    <property type="entry name" value="PseI/NeuA/B-like_N"/>
</dbReference>
<sequence length="325" mass="36319">MKKIIAEIGFNHEGDLKLAIEMIKAAAKAGANAIKFQTYRAADLALPSASHYQAIKRGEMSLEQHMELAKIAHGCGIEFLSTPFSPWAIDILEKVGVLAYKIASMDCTNKHLLGFIAETKKPIYLSTGMATLTEISETLYYLSEVKSGPVSLLHCMSLYPAEAKDLNLSIIPYMKELFGVPVGYSDHYPGIKACLAAAMLGAEVIETHFTLDITKEGADHYHSVDAEMLRQLVTEIDLFQQMKGTKQGCYNRPDRKYATQYRRGVFAAKSLKKGDTLRKEDLLLCRPTSQLKPEDLKWLEGRMIKQDIEEFQAIDRDAVENYASL</sequence>
<dbReference type="PANTHER" id="PTHR42966:SF1">
    <property type="entry name" value="SIALIC ACID SYNTHASE"/>
    <property type="match status" value="1"/>
</dbReference>
<dbReference type="PROSITE" id="PS50844">
    <property type="entry name" value="AFP_LIKE"/>
    <property type="match status" value="1"/>
</dbReference>
<feature type="domain" description="AFP-like" evidence="1">
    <location>
        <begin position="264"/>
        <end position="322"/>
    </location>
</feature>
<dbReference type="GO" id="GO:0047444">
    <property type="term" value="F:N-acylneuraminate-9-phosphate synthase activity"/>
    <property type="evidence" value="ECO:0007669"/>
    <property type="project" value="TreeGrafter"/>
</dbReference>
<dbReference type="Pfam" id="PF03102">
    <property type="entry name" value="NeuB"/>
    <property type="match status" value="1"/>
</dbReference>
<organism evidence="2 3">
    <name type="scientific">Candidatus Schekmanbacteria bacterium GWA2_38_11</name>
    <dbReference type="NCBI Taxonomy" id="1817876"/>
    <lineage>
        <taxon>Bacteria</taxon>
        <taxon>Candidatus Schekmaniibacteriota</taxon>
    </lineage>
</organism>
<gene>
    <name evidence="2" type="ORF">A2042_01145</name>
</gene>